<comment type="caution">
    <text evidence="2">The sequence shown here is derived from an EMBL/GenBank/DDBJ whole genome shotgun (WGS) entry which is preliminary data.</text>
</comment>
<keyword evidence="3" id="KW-1185">Reference proteome</keyword>
<accession>A0ABR6FK02</accession>
<dbReference type="Proteomes" id="UP000533533">
    <property type="component" value="Unassembled WGS sequence"/>
</dbReference>
<proteinExistence type="predicted"/>
<organism evidence="2 3">
    <name type="scientific">Paraburkholderia silvatlantica</name>
    <dbReference type="NCBI Taxonomy" id="321895"/>
    <lineage>
        <taxon>Bacteria</taxon>
        <taxon>Pseudomonadati</taxon>
        <taxon>Pseudomonadota</taxon>
        <taxon>Betaproteobacteria</taxon>
        <taxon>Burkholderiales</taxon>
        <taxon>Burkholderiaceae</taxon>
        <taxon>Paraburkholderia</taxon>
    </lineage>
</organism>
<feature type="region of interest" description="Disordered" evidence="1">
    <location>
        <begin position="72"/>
        <end position="95"/>
    </location>
</feature>
<evidence type="ECO:0000256" key="1">
    <source>
        <dbReference type="SAM" id="MobiDB-lite"/>
    </source>
</evidence>
<reference evidence="2 3" key="1">
    <citation type="submission" date="2020-08" db="EMBL/GenBank/DDBJ databases">
        <title>Genomic Encyclopedia of Type Strains, Phase IV (KMG-V): Genome sequencing to study the core and pangenomes of soil and plant-associated prokaryotes.</title>
        <authorList>
            <person name="Whitman W."/>
        </authorList>
    </citation>
    <scope>NUCLEOTIDE SEQUENCE [LARGE SCALE GENOMIC DNA]</scope>
    <source>
        <strain evidence="2 3">SRMrh-85</strain>
    </source>
</reference>
<protein>
    <submittedName>
        <fullName evidence="2">Uncharacterized protein</fullName>
    </submittedName>
</protein>
<gene>
    <name evidence="2" type="ORF">FHX59_002175</name>
</gene>
<dbReference type="RefSeq" id="WP_165822751.1">
    <property type="nucleotide sequence ID" value="NZ_JACHVZ010000005.1"/>
</dbReference>
<evidence type="ECO:0000313" key="3">
    <source>
        <dbReference type="Proteomes" id="UP000533533"/>
    </source>
</evidence>
<name>A0ABR6FK02_9BURK</name>
<sequence>MGEIEWAWGKDRLHQQAKAHERQARQQYPVCNLVPMKFEPEGQHDAHSRAQGTGATERENFRKVWPEHRTGLCKADFPKAKTHPDQGSEHQRRTAKVGEAPAILLRKFPFDLRILEPGGPAKHIDQPCANRAGRMRAFEECRFRRRLKPEYAHRISPVCSLANEAGSTSRA</sequence>
<feature type="compositionally biased region" description="Basic and acidic residues" evidence="1">
    <location>
        <begin position="72"/>
        <end position="92"/>
    </location>
</feature>
<evidence type="ECO:0000313" key="2">
    <source>
        <dbReference type="EMBL" id="MBB2927755.1"/>
    </source>
</evidence>
<dbReference type="EMBL" id="JACHVZ010000005">
    <property type="protein sequence ID" value="MBB2927755.1"/>
    <property type="molecule type" value="Genomic_DNA"/>
</dbReference>